<proteinExistence type="predicted"/>
<dbReference type="Proteomes" id="UP000315971">
    <property type="component" value="Unassembled WGS sequence"/>
</dbReference>
<protein>
    <submittedName>
        <fullName evidence="2">Uncharacterized protein</fullName>
    </submittedName>
</protein>
<dbReference type="SUPFAM" id="SSF48208">
    <property type="entry name" value="Six-hairpin glycosidases"/>
    <property type="match status" value="1"/>
</dbReference>
<gene>
    <name evidence="2" type="ORF">SAMN06265350_10777</name>
</gene>
<sequence>MNIRRKLGLLIALLIINNPGFSQVEEKNNGSWLSLKDEKTPSVINDFLQNLNGKMRLMVTQYENNLPENKFCFSSNSLKTENCTWQTEIKISRSATQKDELNAELKFKLVSGEIKSAGVALAIEFNQWSVNNYVFAPAMVYGGNRFKILPQKYPPFINDEKDRPMDMPVTTTNILHLNPDGSHAKMEMNTGNLATPMMGFFNPTGHSGFLLLTEQSTRFGNNGMIIEEDAAVNSLNKRISFIVNAPGVRKERYVMCGRAASGDKAADWKAGDEVVFRFNLYNFKAKNLPEFYQKVFSERKALSGQNSFANVTPYSEAARLIVEMHNKNRWVNNDSLAYYCSHYSSQPGDSPYAYQIGWSGLPTFSFPQLIMDTPERLERVVRSFNDMLFKAQAPTGLFYAINKNGKIYGDPHGQMDKLTNIAMMRRSMEVLYFGVKSLDMFKKHHHEEMIKPQWESNLKRCADGLMQVWNKYGQFGQFINADNLEMYINGSSAGAYAGAGLALASVYFNDKKYLELAETSTTYYYNNFFLKGYSGGGPSEIMQSPDSETVVNMLEACMVLFDVTQKSEWIEKAKFIANYMSTYMVSYDYQFPTGSAMQKAGTHAAGSIFASSQNNHSAPGYYILPGDMLLKLYRATGDEKIAALYKDQTHNVIQYVGAPHNPLRTQSGFVTERVQLSDWEGNNQGFVDYGDSNMAWEILAALSATMNPGIYLHTDDSTFLVMDHIEAKIIERNQSGVSISITNPTPYDANVSILSETAAQAKKPLPLNGFVNWQKVNVKAGETKTIYINKEPS</sequence>
<evidence type="ECO:0000313" key="3">
    <source>
        <dbReference type="Proteomes" id="UP000315971"/>
    </source>
</evidence>
<evidence type="ECO:0000256" key="1">
    <source>
        <dbReference type="SAM" id="SignalP"/>
    </source>
</evidence>
<reference evidence="2 3" key="1">
    <citation type="submission" date="2017-05" db="EMBL/GenBank/DDBJ databases">
        <authorList>
            <person name="Varghese N."/>
            <person name="Submissions S."/>
        </authorList>
    </citation>
    <scope>NUCLEOTIDE SEQUENCE [LARGE SCALE GENOMIC DNA]</scope>
    <source>
        <strain evidence="2 3">DSM 21342</strain>
    </source>
</reference>
<dbReference type="GO" id="GO:0005975">
    <property type="term" value="P:carbohydrate metabolic process"/>
    <property type="evidence" value="ECO:0007669"/>
    <property type="project" value="InterPro"/>
</dbReference>
<dbReference type="AlphaFoldDB" id="A0A521DLW4"/>
<dbReference type="RefSeq" id="WP_142604267.1">
    <property type="nucleotide sequence ID" value="NZ_FXSZ01000007.1"/>
</dbReference>
<feature type="chain" id="PRO_5021782404" evidence="1">
    <location>
        <begin position="25"/>
        <end position="793"/>
    </location>
</feature>
<keyword evidence="1" id="KW-0732">Signal</keyword>
<evidence type="ECO:0000313" key="2">
    <source>
        <dbReference type="EMBL" id="SMO72081.1"/>
    </source>
</evidence>
<dbReference type="EMBL" id="FXSZ01000007">
    <property type="protein sequence ID" value="SMO72081.1"/>
    <property type="molecule type" value="Genomic_DNA"/>
</dbReference>
<dbReference type="OrthoDB" id="1381994at2"/>
<feature type="signal peptide" evidence="1">
    <location>
        <begin position="1"/>
        <end position="24"/>
    </location>
</feature>
<name>A0A521DLW4_9SPHI</name>
<organism evidence="2 3">
    <name type="scientific">Solitalea koreensis</name>
    <dbReference type="NCBI Taxonomy" id="543615"/>
    <lineage>
        <taxon>Bacteria</taxon>
        <taxon>Pseudomonadati</taxon>
        <taxon>Bacteroidota</taxon>
        <taxon>Sphingobacteriia</taxon>
        <taxon>Sphingobacteriales</taxon>
        <taxon>Sphingobacteriaceae</taxon>
        <taxon>Solitalea</taxon>
    </lineage>
</organism>
<keyword evidence="3" id="KW-1185">Reference proteome</keyword>
<accession>A0A521DLW4</accession>
<dbReference type="InterPro" id="IPR008928">
    <property type="entry name" value="6-hairpin_glycosidase_sf"/>
</dbReference>